<comment type="function">
    <text evidence="1">Accessory subunit of the mitochondrial membrane respiratory chain NADH dehydrogenase (Complex I), that is believed not to be involved in catalysis. Complex I functions in the transfer of electrons from NADH to the respiratory chain. The immediate electron acceptor for the enzyme is believed to be ubiquinone.</text>
</comment>
<proteinExistence type="inferred from homology"/>
<accession>A0A0N5D223</accession>
<evidence type="ECO:0000256" key="8">
    <source>
        <dbReference type="ARBA" id="ARBA00023128"/>
    </source>
</evidence>
<evidence type="ECO:0000256" key="3">
    <source>
        <dbReference type="ARBA" id="ARBA00010705"/>
    </source>
</evidence>
<evidence type="ECO:0000256" key="1">
    <source>
        <dbReference type="ARBA" id="ARBA00003195"/>
    </source>
</evidence>
<evidence type="ECO:0000256" key="2">
    <source>
        <dbReference type="ARBA" id="ARBA00004173"/>
    </source>
</evidence>
<dbReference type="WBParaSite" id="TCLT_0000691701-mRNA-1">
    <property type="protein sequence ID" value="TCLT_0000691701-mRNA-1"/>
    <property type="gene ID" value="TCLT_0000691701"/>
</dbReference>
<dbReference type="PANTHER" id="PTHR13344">
    <property type="entry name" value="NADH-UBIQUINONE OXIDOREDUCTASE"/>
    <property type="match status" value="1"/>
</dbReference>
<gene>
    <name evidence="10" type="ORF">TCLT_LOCUS6906</name>
</gene>
<evidence type="ECO:0000256" key="6">
    <source>
        <dbReference type="ARBA" id="ARBA00022737"/>
    </source>
</evidence>
<keyword evidence="4" id="KW-0813">Transport</keyword>
<dbReference type="EMBL" id="UYYF01004456">
    <property type="protein sequence ID" value="VDN04309.1"/>
    <property type="molecule type" value="Genomic_DNA"/>
</dbReference>
<dbReference type="GO" id="GO:0005739">
    <property type="term" value="C:mitochondrion"/>
    <property type="evidence" value="ECO:0007669"/>
    <property type="project" value="UniProtKB-SubCell"/>
</dbReference>
<organism evidence="12">
    <name type="scientific">Thelazia callipaeda</name>
    <name type="common">Oriental eyeworm</name>
    <name type="synonym">Parasitic nematode</name>
    <dbReference type="NCBI Taxonomy" id="103827"/>
    <lineage>
        <taxon>Eukaryota</taxon>
        <taxon>Metazoa</taxon>
        <taxon>Ecdysozoa</taxon>
        <taxon>Nematoda</taxon>
        <taxon>Chromadorea</taxon>
        <taxon>Rhabditida</taxon>
        <taxon>Spirurina</taxon>
        <taxon>Spiruromorpha</taxon>
        <taxon>Thelazioidea</taxon>
        <taxon>Thelaziidae</taxon>
        <taxon>Thelazia</taxon>
    </lineage>
</organism>
<evidence type="ECO:0000313" key="11">
    <source>
        <dbReference type="Proteomes" id="UP000276776"/>
    </source>
</evidence>
<evidence type="ECO:0000256" key="7">
    <source>
        <dbReference type="ARBA" id="ARBA00022982"/>
    </source>
</evidence>
<keyword evidence="9" id="KW-1015">Disulfide bond</keyword>
<reference evidence="10 11" key="2">
    <citation type="submission" date="2018-11" db="EMBL/GenBank/DDBJ databases">
        <authorList>
            <consortium name="Pathogen Informatics"/>
        </authorList>
    </citation>
    <scope>NUCLEOTIDE SEQUENCE [LARGE SCALE GENOMIC DNA]</scope>
</reference>
<evidence type="ECO:0000256" key="5">
    <source>
        <dbReference type="ARBA" id="ARBA00022660"/>
    </source>
</evidence>
<keyword evidence="8" id="KW-0496">Mitochondrion</keyword>
<evidence type="ECO:0000256" key="9">
    <source>
        <dbReference type="ARBA" id="ARBA00023157"/>
    </source>
</evidence>
<dbReference type="AlphaFoldDB" id="A0A0N5D223"/>
<keyword evidence="5" id="KW-0679">Respiratory chain</keyword>
<dbReference type="OrthoDB" id="276296at2759"/>
<dbReference type="GO" id="GO:0006120">
    <property type="term" value="P:mitochondrial electron transport, NADH to ubiquinone"/>
    <property type="evidence" value="ECO:0007669"/>
    <property type="project" value="InterPro"/>
</dbReference>
<evidence type="ECO:0000313" key="12">
    <source>
        <dbReference type="WBParaSite" id="TCLT_0000691701-mRNA-1"/>
    </source>
</evidence>
<reference evidence="12" key="1">
    <citation type="submission" date="2016-03" db="UniProtKB">
        <authorList>
            <consortium name="WormBaseParasite"/>
        </authorList>
    </citation>
    <scope>IDENTIFICATION</scope>
</reference>
<dbReference type="OMA" id="YITPCRE"/>
<evidence type="ECO:0000313" key="10">
    <source>
        <dbReference type="EMBL" id="VDN04309.1"/>
    </source>
</evidence>
<dbReference type="PANTHER" id="PTHR13344:SF0">
    <property type="entry name" value="NADH DEHYDROGENASE [UBIQUINONE] 1 ALPHA SUBCOMPLEX SUBUNIT 8"/>
    <property type="match status" value="1"/>
</dbReference>
<comment type="subcellular location">
    <subcellularLocation>
        <location evidence="2">Mitochondrion</location>
    </subcellularLocation>
</comment>
<keyword evidence="11" id="KW-1185">Reference proteome</keyword>
<sequence length="182" mass="21638">MITKGIQLPSDEELTVPHEITLSTPYFKAVIPFMHRACEREVKEFTLRRQETEDPRRALKEGRDLTACGIKFLQQLKKNCKESVDNYASCIDHRSSKLYITPCREQQRRLDLCVEQNLSITRPRVGYFSKMHVHNARFPKNVHYGRDYKAEASKILDELPDDYHMREDFRAYDQQRYSFFDI</sequence>
<protein>
    <submittedName>
        <fullName evidence="12">COX assembly mitochondrial protein</fullName>
    </submittedName>
</protein>
<dbReference type="InterPro" id="IPR016680">
    <property type="entry name" value="NDUFA8"/>
</dbReference>
<dbReference type="Proteomes" id="UP000276776">
    <property type="component" value="Unassembled WGS sequence"/>
</dbReference>
<dbReference type="STRING" id="103827.A0A0N5D223"/>
<comment type="similarity">
    <text evidence="3">Belongs to the complex I NDUFA8 subunit family.</text>
</comment>
<keyword evidence="6" id="KW-0677">Repeat</keyword>
<keyword evidence="7" id="KW-0249">Electron transport</keyword>
<evidence type="ECO:0000256" key="4">
    <source>
        <dbReference type="ARBA" id="ARBA00022448"/>
    </source>
</evidence>
<name>A0A0N5D223_THECL</name>